<protein>
    <recommendedName>
        <fullName evidence="3">DUF6533 domain-containing protein</fullName>
    </recommendedName>
</protein>
<evidence type="ECO:0000259" key="3">
    <source>
        <dbReference type="Pfam" id="PF20151"/>
    </source>
</evidence>
<dbReference type="Proteomes" id="UP000054097">
    <property type="component" value="Unassembled WGS sequence"/>
</dbReference>
<evidence type="ECO:0000256" key="2">
    <source>
        <dbReference type="SAM" id="Phobius"/>
    </source>
</evidence>
<feature type="region of interest" description="Disordered" evidence="1">
    <location>
        <begin position="336"/>
        <end position="359"/>
    </location>
</feature>
<keyword evidence="2" id="KW-0812">Transmembrane</keyword>
<proteinExistence type="predicted"/>
<feature type="transmembrane region" description="Helical" evidence="2">
    <location>
        <begin position="240"/>
        <end position="259"/>
    </location>
</feature>
<reference evidence="4 5" key="1">
    <citation type="submission" date="2014-04" db="EMBL/GenBank/DDBJ databases">
        <authorList>
            <consortium name="DOE Joint Genome Institute"/>
            <person name="Kuo A."/>
            <person name="Zuccaro A."/>
            <person name="Kohler A."/>
            <person name="Nagy L.G."/>
            <person name="Floudas D."/>
            <person name="Copeland A."/>
            <person name="Barry K.W."/>
            <person name="Cichocki N."/>
            <person name="Veneault-Fourrey C."/>
            <person name="LaButti K."/>
            <person name="Lindquist E.A."/>
            <person name="Lipzen A."/>
            <person name="Lundell T."/>
            <person name="Morin E."/>
            <person name="Murat C."/>
            <person name="Sun H."/>
            <person name="Tunlid A."/>
            <person name="Henrissat B."/>
            <person name="Grigoriev I.V."/>
            <person name="Hibbett D.S."/>
            <person name="Martin F."/>
            <person name="Nordberg H.P."/>
            <person name="Cantor M.N."/>
            <person name="Hua S.X."/>
        </authorList>
    </citation>
    <scope>NUCLEOTIDE SEQUENCE [LARGE SCALE GENOMIC DNA]</scope>
    <source>
        <strain evidence="4 5">MAFF 305830</strain>
    </source>
</reference>
<dbReference type="OrthoDB" id="3350812at2759"/>
<feature type="domain" description="DUF6533" evidence="3">
    <location>
        <begin position="19"/>
        <end position="64"/>
    </location>
</feature>
<dbReference type="STRING" id="933852.A0A0C2X3E5"/>
<keyword evidence="2" id="KW-1133">Transmembrane helix</keyword>
<evidence type="ECO:0000313" key="5">
    <source>
        <dbReference type="Proteomes" id="UP000054097"/>
    </source>
</evidence>
<keyword evidence="5" id="KW-1185">Reference proteome</keyword>
<feature type="transmembrane region" description="Helical" evidence="2">
    <location>
        <begin position="53"/>
        <end position="72"/>
    </location>
</feature>
<evidence type="ECO:0000313" key="4">
    <source>
        <dbReference type="EMBL" id="KIM32728.1"/>
    </source>
</evidence>
<dbReference type="InterPro" id="IPR045340">
    <property type="entry name" value="DUF6533"/>
</dbReference>
<sequence length="359" mass="40136">MEDVLKLIHAIDGLRQARYMNAAATTFYLYDILITLDQEAEHIWARLSFNLPTILYITNRYICLAFFLISTYDLAGFHGPFSDDECQKPKDIVGMMLAHISWTGVMTIRTCALWRQKKWLVRLIWAIWPCVLGAIITVGCLSRLEISRTISYNTLVGICASSETPRIFAVAPIPPALYEMLLTTLTILKAMDFNLFLPGSAIPMLYRVLARDGVAYFVVSALISMGNMITWLALPASQMYLFLYVYWAFSSVIVSRMVLNLRATYSRSQREQSGCSSVSANVGTGTKGSSRAWEHGTRFIHGEGYLGIDTMDRPKPAPIEEEPWNVQVFNVPSTSSLPLQDLDAAGRKSLVPSEGHVAP</sequence>
<accession>A0A0C2X3E5</accession>
<dbReference type="AlphaFoldDB" id="A0A0C2X3E5"/>
<dbReference type="HOGENOM" id="CLU_066067_0_0_1"/>
<dbReference type="EMBL" id="KN824279">
    <property type="protein sequence ID" value="KIM32728.1"/>
    <property type="molecule type" value="Genomic_DNA"/>
</dbReference>
<reference evidence="5" key="2">
    <citation type="submission" date="2015-01" db="EMBL/GenBank/DDBJ databases">
        <title>Evolutionary Origins and Diversification of the Mycorrhizal Mutualists.</title>
        <authorList>
            <consortium name="DOE Joint Genome Institute"/>
            <consortium name="Mycorrhizal Genomics Consortium"/>
            <person name="Kohler A."/>
            <person name="Kuo A."/>
            <person name="Nagy L.G."/>
            <person name="Floudas D."/>
            <person name="Copeland A."/>
            <person name="Barry K.W."/>
            <person name="Cichocki N."/>
            <person name="Veneault-Fourrey C."/>
            <person name="LaButti K."/>
            <person name="Lindquist E.A."/>
            <person name="Lipzen A."/>
            <person name="Lundell T."/>
            <person name="Morin E."/>
            <person name="Murat C."/>
            <person name="Riley R."/>
            <person name="Ohm R."/>
            <person name="Sun H."/>
            <person name="Tunlid A."/>
            <person name="Henrissat B."/>
            <person name="Grigoriev I.V."/>
            <person name="Hibbett D.S."/>
            <person name="Martin F."/>
        </authorList>
    </citation>
    <scope>NUCLEOTIDE SEQUENCE [LARGE SCALE GENOMIC DNA]</scope>
    <source>
        <strain evidence="5">MAFF 305830</strain>
    </source>
</reference>
<gene>
    <name evidence="4" type="ORF">M408DRAFT_326474</name>
</gene>
<name>A0A0C2X3E5_SERVB</name>
<feature type="transmembrane region" description="Helical" evidence="2">
    <location>
        <begin position="123"/>
        <end position="144"/>
    </location>
</feature>
<dbReference type="Pfam" id="PF20151">
    <property type="entry name" value="DUF6533"/>
    <property type="match status" value="1"/>
</dbReference>
<feature type="transmembrane region" description="Helical" evidence="2">
    <location>
        <begin position="180"/>
        <end position="202"/>
    </location>
</feature>
<keyword evidence="2" id="KW-0472">Membrane</keyword>
<feature type="transmembrane region" description="Helical" evidence="2">
    <location>
        <begin position="214"/>
        <end position="234"/>
    </location>
</feature>
<evidence type="ECO:0000256" key="1">
    <source>
        <dbReference type="SAM" id="MobiDB-lite"/>
    </source>
</evidence>
<organism evidence="4 5">
    <name type="scientific">Serendipita vermifera MAFF 305830</name>
    <dbReference type="NCBI Taxonomy" id="933852"/>
    <lineage>
        <taxon>Eukaryota</taxon>
        <taxon>Fungi</taxon>
        <taxon>Dikarya</taxon>
        <taxon>Basidiomycota</taxon>
        <taxon>Agaricomycotina</taxon>
        <taxon>Agaricomycetes</taxon>
        <taxon>Sebacinales</taxon>
        <taxon>Serendipitaceae</taxon>
        <taxon>Serendipita</taxon>
    </lineage>
</organism>
<feature type="transmembrane region" description="Helical" evidence="2">
    <location>
        <begin position="92"/>
        <end position="111"/>
    </location>
</feature>